<keyword evidence="2" id="KW-1185">Reference proteome</keyword>
<protein>
    <submittedName>
        <fullName evidence="1">Uncharacterized protein</fullName>
    </submittedName>
</protein>
<name>A0A931ICU0_9NOCA</name>
<sequence length="93" mass="10581">MTFTEDFWNGTWYGGTTSDGRGGTATWVDAACPDTDTNCELRPMFCFATPSNQLGVYRLGRAEQLAEIHKTHGHDCKVRFYAWLFLHPDEPDF</sequence>
<dbReference type="Proteomes" id="UP000655751">
    <property type="component" value="Unassembled WGS sequence"/>
</dbReference>
<comment type="caution">
    <text evidence="1">The sequence shown here is derived from an EMBL/GenBank/DDBJ whole genome shotgun (WGS) entry which is preliminary data.</text>
</comment>
<reference evidence="1" key="1">
    <citation type="submission" date="2020-11" db="EMBL/GenBank/DDBJ databases">
        <title>Nocardia NEAU-351.nov., a novel actinomycete isolated from the cow dung.</title>
        <authorList>
            <person name="Zhang X."/>
        </authorList>
    </citation>
    <scope>NUCLEOTIDE SEQUENCE</scope>
    <source>
        <strain evidence="1">NEAU-351</strain>
    </source>
</reference>
<evidence type="ECO:0000313" key="2">
    <source>
        <dbReference type="Proteomes" id="UP000655751"/>
    </source>
</evidence>
<evidence type="ECO:0000313" key="1">
    <source>
        <dbReference type="EMBL" id="MBH0778781.1"/>
    </source>
</evidence>
<dbReference type="AlphaFoldDB" id="A0A931ICU0"/>
<accession>A0A931ICU0</accession>
<organism evidence="1 2">
    <name type="scientific">Nocardia bovistercoris</name>
    <dbReference type="NCBI Taxonomy" id="2785916"/>
    <lineage>
        <taxon>Bacteria</taxon>
        <taxon>Bacillati</taxon>
        <taxon>Actinomycetota</taxon>
        <taxon>Actinomycetes</taxon>
        <taxon>Mycobacteriales</taxon>
        <taxon>Nocardiaceae</taxon>
        <taxon>Nocardia</taxon>
    </lineage>
</organism>
<proteinExistence type="predicted"/>
<dbReference type="EMBL" id="JADMLG010000008">
    <property type="protein sequence ID" value="MBH0778781.1"/>
    <property type="molecule type" value="Genomic_DNA"/>
</dbReference>
<dbReference type="RefSeq" id="WP_196151078.1">
    <property type="nucleotide sequence ID" value="NZ_JADMLG010000008.1"/>
</dbReference>
<gene>
    <name evidence="1" type="ORF">IT779_21095</name>
</gene>